<feature type="region of interest" description="Disordered" evidence="1">
    <location>
        <begin position="1"/>
        <end position="26"/>
    </location>
</feature>
<evidence type="ECO:0000313" key="3">
    <source>
        <dbReference type="Proteomes" id="UP000319746"/>
    </source>
</evidence>
<dbReference type="InterPro" id="IPR025447">
    <property type="entry name" value="DUF4192"/>
</dbReference>
<protein>
    <submittedName>
        <fullName evidence="2">Uncharacterized protein DUF4192</fullName>
    </submittedName>
</protein>
<name>A0A543AJQ1_9MICC</name>
<evidence type="ECO:0000313" key="2">
    <source>
        <dbReference type="EMBL" id="TQL72807.1"/>
    </source>
</evidence>
<keyword evidence="3" id="KW-1185">Reference proteome</keyword>
<dbReference type="EMBL" id="VFOU01000002">
    <property type="protein sequence ID" value="TQL72807.1"/>
    <property type="molecule type" value="Genomic_DNA"/>
</dbReference>
<dbReference type="OrthoDB" id="4954868at2"/>
<organism evidence="2 3">
    <name type="scientific">Enteractinococcus coprophilus</name>
    <dbReference type="NCBI Taxonomy" id="1027633"/>
    <lineage>
        <taxon>Bacteria</taxon>
        <taxon>Bacillati</taxon>
        <taxon>Actinomycetota</taxon>
        <taxon>Actinomycetes</taxon>
        <taxon>Micrococcales</taxon>
        <taxon>Micrococcaceae</taxon>
    </lineage>
</organism>
<sequence>MFHAWVMRPEHNDQPVPTSKDRPVIDPGEASQRYALANEPGGNALGNDSKHELTRRHRVGTPEEILAYVQATLGFRPTHSLTIVAFADRQLSTVVRCDLPDALHKMLQSDTLESVTFLDFGITETQELQLMELGKQLGQLIAREPSTTGCLLVYLATEVSVSDHQALAATGTVNAMLSAQFGLQGILVEESWLIHHHQLWHLRCASTIDCEIQGDVLGDPESTDLFQRLDPEGKTRQRSGTAMEKLVFPLASQPSSRDVSSIYDLLEQRPKVVLNWLQRWDERLSHGPSMLHTDHVAELLSTLEHPELRDAVLGIACFDLNTSIQGMLALGRFSDEIAVLSRLQGDMRDGTDLKGCLLGQSERIPDWQRIAALERVCHQLLPLSDHASGGGVAGLLVWIEWVRGRGSIALDYLRQARKHFPRERLLILLENVLRQGKVAAWATRTESAWSPRHAA</sequence>
<dbReference type="Proteomes" id="UP000319746">
    <property type="component" value="Unassembled WGS sequence"/>
</dbReference>
<accession>A0A543AJQ1</accession>
<evidence type="ECO:0000256" key="1">
    <source>
        <dbReference type="SAM" id="MobiDB-lite"/>
    </source>
</evidence>
<dbReference type="Pfam" id="PF13830">
    <property type="entry name" value="DUF4192"/>
    <property type="match status" value="1"/>
</dbReference>
<gene>
    <name evidence="2" type="ORF">FB556_1476</name>
</gene>
<feature type="compositionally biased region" description="Basic and acidic residues" evidence="1">
    <location>
        <begin position="8"/>
        <end position="24"/>
    </location>
</feature>
<dbReference type="AlphaFoldDB" id="A0A543AJQ1"/>
<comment type="caution">
    <text evidence="2">The sequence shown here is derived from an EMBL/GenBank/DDBJ whole genome shotgun (WGS) entry which is preliminary data.</text>
</comment>
<proteinExistence type="predicted"/>
<reference evidence="2 3" key="1">
    <citation type="submission" date="2019-06" db="EMBL/GenBank/DDBJ databases">
        <title>Sequencing the genomes of 1000 actinobacteria strains.</title>
        <authorList>
            <person name="Klenk H.-P."/>
        </authorList>
    </citation>
    <scope>NUCLEOTIDE SEQUENCE [LARGE SCALE GENOMIC DNA]</scope>
    <source>
        <strain evidence="2 3">DSM 24083</strain>
    </source>
</reference>